<evidence type="ECO:0000313" key="1">
    <source>
        <dbReference type="EMBL" id="VDD89496.1"/>
    </source>
</evidence>
<dbReference type="WBParaSite" id="EVEC_0000453901-mRNA-1">
    <property type="protein sequence ID" value="EVEC_0000453901-mRNA-1"/>
    <property type="gene ID" value="EVEC_0000453901"/>
</dbReference>
<proteinExistence type="predicted"/>
<dbReference type="AlphaFoldDB" id="A0A0N4V3B7"/>
<sequence length="179" mass="19857">MLICDCREVSAANIGGSCFTVGAGETDANSKLCHLNCYKSNHTCIKKVEDDEVESVVECNGTSCYAELHVSGRTSKDCGTRCFEAGEQWPTCCKENGQSFRTAVGDSVYCCLGANCNANLKTDVVEDDDDLDDEDGSRQLYSPFWAYVFTILMLIEQLFLEVKMCEKMYVIWVKNLADV</sequence>
<dbReference type="Proteomes" id="UP000274131">
    <property type="component" value="Unassembled WGS sequence"/>
</dbReference>
<keyword evidence="2" id="KW-1185">Reference proteome</keyword>
<organism evidence="3">
    <name type="scientific">Enterobius vermicularis</name>
    <name type="common">Human pinworm</name>
    <dbReference type="NCBI Taxonomy" id="51028"/>
    <lineage>
        <taxon>Eukaryota</taxon>
        <taxon>Metazoa</taxon>
        <taxon>Ecdysozoa</taxon>
        <taxon>Nematoda</taxon>
        <taxon>Chromadorea</taxon>
        <taxon>Rhabditida</taxon>
        <taxon>Spirurina</taxon>
        <taxon>Oxyuridomorpha</taxon>
        <taxon>Oxyuroidea</taxon>
        <taxon>Oxyuridae</taxon>
        <taxon>Enterobius</taxon>
    </lineage>
</organism>
<name>A0A0N4V3B7_ENTVE</name>
<dbReference type="EMBL" id="UXUI01007805">
    <property type="protein sequence ID" value="VDD89496.1"/>
    <property type="molecule type" value="Genomic_DNA"/>
</dbReference>
<accession>A0A0N4V3B7</accession>
<reference evidence="1 2" key="2">
    <citation type="submission" date="2018-10" db="EMBL/GenBank/DDBJ databases">
        <authorList>
            <consortium name="Pathogen Informatics"/>
        </authorList>
    </citation>
    <scope>NUCLEOTIDE SEQUENCE [LARGE SCALE GENOMIC DNA]</scope>
</reference>
<protein>
    <submittedName>
        <fullName evidence="3">Activin_recp domain-containing protein</fullName>
    </submittedName>
</protein>
<reference evidence="3" key="1">
    <citation type="submission" date="2017-02" db="UniProtKB">
        <authorList>
            <consortium name="WormBaseParasite"/>
        </authorList>
    </citation>
    <scope>IDENTIFICATION</scope>
</reference>
<evidence type="ECO:0000313" key="3">
    <source>
        <dbReference type="WBParaSite" id="EVEC_0000453901-mRNA-1"/>
    </source>
</evidence>
<evidence type="ECO:0000313" key="2">
    <source>
        <dbReference type="Proteomes" id="UP000274131"/>
    </source>
</evidence>
<gene>
    <name evidence="1" type="ORF">EVEC_LOCUS4247</name>
</gene>